<feature type="transmembrane region" description="Helical" evidence="1">
    <location>
        <begin position="43"/>
        <end position="64"/>
    </location>
</feature>
<dbReference type="AlphaFoldDB" id="A0A9X4QU34"/>
<keyword evidence="1" id="KW-1133">Transmembrane helix</keyword>
<protein>
    <submittedName>
        <fullName evidence="2">Uncharacterized protein</fullName>
    </submittedName>
</protein>
<dbReference type="Proteomes" id="UP001153404">
    <property type="component" value="Unassembled WGS sequence"/>
</dbReference>
<keyword evidence="1" id="KW-0812">Transmembrane</keyword>
<sequence>MAKYRVLLEADQKTYVLAFANTLSIVCNTAIVVLMARSGLNIVLLKYIAILAVLSRSVVLYLYVKIKYKYINYSATPIYAALSKRWDALYMQIMNSAYLGAPIIIATLFFKFNFGQYLCGI</sequence>
<accession>A0A9X4QU34</accession>
<dbReference type="EMBL" id="JAPDIA010000007">
    <property type="protein sequence ID" value="MDG0811841.1"/>
    <property type="molecule type" value="Genomic_DNA"/>
</dbReference>
<organism evidence="2 3">
    <name type="scientific">Cohnella rhizosphaerae</name>
    <dbReference type="NCBI Taxonomy" id="1457232"/>
    <lineage>
        <taxon>Bacteria</taxon>
        <taxon>Bacillati</taxon>
        <taxon>Bacillota</taxon>
        <taxon>Bacilli</taxon>
        <taxon>Bacillales</taxon>
        <taxon>Paenibacillaceae</taxon>
        <taxon>Cohnella</taxon>
    </lineage>
</organism>
<evidence type="ECO:0000313" key="3">
    <source>
        <dbReference type="Proteomes" id="UP001153404"/>
    </source>
</evidence>
<keyword evidence="1" id="KW-0472">Membrane</keyword>
<dbReference type="RefSeq" id="WP_277534692.1">
    <property type="nucleotide sequence ID" value="NZ_JAPDIA010000007.1"/>
</dbReference>
<gene>
    <name evidence="2" type="ORF">OMP40_22555</name>
</gene>
<keyword evidence="3" id="KW-1185">Reference proteome</keyword>
<evidence type="ECO:0000313" key="2">
    <source>
        <dbReference type="EMBL" id="MDG0811841.1"/>
    </source>
</evidence>
<name>A0A9X4QU34_9BACL</name>
<feature type="transmembrane region" description="Helical" evidence="1">
    <location>
        <begin position="15"/>
        <end position="36"/>
    </location>
</feature>
<proteinExistence type="predicted"/>
<evidence type="ECO:0000256" key="1">
    <source>
        <dbReference type="SAM" id="Phobius"/>
    </source>
</evidence>
<comment type="caution">
    <text evidence="2">The sequence shown here is derived from an EMBL/GenBank/DDBJ whole genome shotgun (WGS) entry which is preliminary data.</text>
</comment>
<reference evidence="2" key="1">
    <citation type="submission" date="2022-10" db="EMBL/GenBank/DDBJ databases">
        <title>Comparative genomic analysis of Cohnella hashimotonis sp. nov., isolated from the International Space Station.</title>
        <authorList>
            <person name="Simpson A."/>
            <person name="Venkateswaran K."/>
        </authorList>
    </citation>
    <scope>NUCLEOTIDE SEQUENCE</scope>
    <source>
        <strain evidence="2">DSM 28161</strain>
    </source>
</reference>
<feature type="transmembrane region" description="Helical" evidence="1">
    <location>
        <begin position="89"/>
        <end position="110"/>
    </location>
</feature>